<protein>
    <submittedName>
        <fullName evidence="1">17693_t:CDS:1</fullName>
    </submittedName>
</protein>
<evidence type="ECO:0000313" key="2">
    <source>
        <dbReference type="Proteomes" id="UP000789920"/>
    </source>
</evidence>
<reference evidence="1" key="1">
    <citation type="submission" date="2021-06" db="EMBL/GenBank/DDBJ databases">
        <authorList>
            <person name="Kallberg Y."/>
            <person name="Tangrot J."/>
            <person name="Rosling A."/>
        </authorList>
    </citation>
    <scope>NUCLEOTIDE SEQUENCE</scope>
    <source>
        <strain evidence="1">MA461A</strain>
    </source>
</reference>
<accession>A0ACA9SYF1</accession>
<sequence length="76" mass="8393">NMYQEDSTTAEEVMDDTDSRDDEDNISTTSISSPIRNETNPWYKPWSWYNNNHISGTASSPASAVADVDSDATISS</sequence>
<gene>
    <name evidence="1" type="ORF">RPERSI_LOCUS35427</name>
</gene>
<dbReference type="Proteomes" id="UP000789920">
    <property type="component" value="Unassembled WGS sequence"/>
</dbReference>
<proteinExistence type="predicted"/>
<name>A0ACA9SYF1_9GLOM</name>
<feature type="non-terminal residue" evidence="1">
    <location>
        <position position="76"/>
    </location>
</feature>
<organism evidence="1 2">
    <name type="scientific">Racocetra persica</name>
    <dbReference type="NCBI Taxonomy" id="160502"/>
    <lineage>
        <taxon>Eukaryota</taxon>
        <taxon>Fungi</taxon>
        <taxon>Fungi incertae sedis</taxon>
        <taxon>Mucoromycota</taxon>
        <taxon>Glomeromycotina</taxon>
        <taxon>Glomeromycetes</taxon>
        <taxon>Diversisporales</taxon>
        <taxon>Gigasporaceae</taxon>
        <taxon>Racocetra</taxon>
    </lineage>
</organism>
<dbReference type="EMBL" id="CAJVQC010163697">
    <property type="protein sequence ID" value="CAG8849066.1"/>
    <property type="molecule type" value="Genomic_DNA"/>
</dbReference>
<evidence type="ECO:0000313" key="1">
    <source>
        <dbReference type="EMBL" id="CAG8849066.1"/>
    </source>
</evidence>
<keyword evidence="2" id="KW-1185">Reference proteome</keyword>
<comment type="caution">
    <text evidence="1">The sequence shown here is derived from an EMBL/GenBank/DDBJ whole genome shotgun (WGS) entry which is preliminary data.</text>
</comment>
<feature type="non-terminal residue" evidence="1">
    <location>
        <position position="1"/>
    </location>
</feature>